<feature type="domain" description="DUF4283" evidence="1">
    <location>
        <begin position="46"/>
        <end position="123"/>
    </location>
</feature>
<proteinExistence type="predicted"/>
<accession>A0AAW2Y7Z9</accession>
<dbReference type="Pfam" id="PF14111">
    <property type="entry name" value="DUF4283"/>
    <property type="match status" value="1"/>
</dbReference>
<dbReference type="AlphaFoldDB" id="A0AAW2Y7Z9"/>
<gene>
    <name evidence="2" type="ORF">Slati_0081000</name>
</gene>
<dbReference type="InterPro" id="IPR025558">
    <property type="entry name" value="DUF4283"/>
</dbReference>
<organism evidence="2">
    <name type="scientific">Sesamum latifolium</name>
    <dbReference type="NCBI Taxonomy" id="2727402"/>
    <lineage>
        <taxon>Eukaryota</taxon>
        <taxon>Viridiplantae</taxon>
        <taxon>Streptophyta</taxon>
        <taxon>Embryophyta</taxon>
        <taxon>Tracheophyta</taxon>
        <taxon>Spermatophyta</taxon>
        <taxon>Magnoliopsida</taxon>
        <taxon>eudicotyledons</taxon>
        <taxon>Gunneridae</taxon>
        <taxon>Pentapetalae</taxon>
        <taxon>asterids</taxon>
        <taxon>lamiids</taxon>
        <taxon>Lamiales</taxon>
        <taxon>Pedaliaceae</taxon>
        <taxon>Sesamum</taxon>
    </lineage>
</organism>
<evidence type="ECO:0000313" key="2">
    <source>
        <dbReference type="EMBL" id="KAL0461934.1"/>
    </source>
</evidence>
<evidence type="ECO:0000259" key="1">
    <source>
        <dbReference type="Pfam" id="PF14111"/>
    </source>
</evidence>
<dbReference type="EMBL" id="JACGWN010000001">
    <property type="protein sequence ID" value="KAL0461934.1"/>
    <property type="molecule type" value="Genomic_DNA"/>
</dbReference>
<reference evidence="2" key="1">
    <citation type="submission" date="2020-06" db="EMBL/GenBank/DDBJ databases">
        <authorList>
            <person name="Li T."/>
            <person name="Hu X."/>
            <person name="Zhang T."/>
            <person name="Song X."/>
            <person name="Zhang H."/>
            <person name="Dai N."/>
            <person name="Sheng W."/>
            <person name="Hou X."/>
            <person name="Wei L."/>
        </authorList>
    </citation>
    <scope>NUCLEOTIDE SEQUENCE</scope>
    <source>
        <strain evidence="2">KEN1</strain>
        <tissue evidence="2">Leaf</tissue>
    </source>
</reference>
<sequence>MGMAKTSFVGFFSSNRKLTNDNKLTKFTVEDETLTLESNDLIDVRAKLGHCLVGYIASKFPGLKAIRALAQSWGASFQQHDSGWLIFRFARDEDRQHILVGGPYFFYRRPLLLKNMPEYFEFKEDDISLTPV</sequence>
<dbReference type="PANTHER" id="PTHR33233:SF17">
    <property type="entry name" value="DUF4283 DOMAIN-CONTAINING PROTEIN"/>
    <property type="match status" value="1"/>
</dbReference>
<name>A0AAW2Y7Z9_9LAMI</name>
<dbReference type="PANTHER" id="PTHR33233">
    <property type="entry name" value="ENDONUCLEASE/EXONUCLEASE/PHOSPHATASE"/>
    <property type="match status" value="1"/>
</dbReference>
<reference evidence="2" key="2">
    <citation type="journal article" date="2024" name="Plant">
        <title>Genomic evolution and insights into agronomic trait innovations of Sesamum species.</title>
        <authorList>
            <person name="Miao H."/>
            <person name="Wang L."/>
            <person name="Qu L."/>
            <person name="Liu H."/>
            <person name="Sun Y."/>
            <person name="Le M."/>
            <person name="Wang Q."/>
            <person name="Wei S."/>
            <person name="Zheng Y."/>
            <person name="Lin W."/>
            <person name="Duan Y."/>
            <person name="Cao H."/>
            <person name="Xiong S."/>
            <person name="Wang X."/>
            <person name="Wei L."/>
            <person name="Li C."/>
            <person name="Ma Q."/>
            <person name="Ju M."/>
            <person name="Zhao R."/>
            <person name="Li G."/>
            <person name="Mu C."/>
            <person name="Tian Q."/>
            <person name="Mei H."/>
            <person name="Zhang T."/>
            <person name="Gao T."/>
            <person name="Zhang H."/>
        </authorList>
    </citation>
    <scope>NUCLEOTIDE SEQUENCE</scope>
    <source>
        <strain evidence="2">KEN1</strain>
    </source>
</reference>
<comment type="caution">
    <text evidence="2">The sequence shown here is derived from an EMBL/GenBank/DDBJ whole genome shotgun (WGS) entry which is preliminary data.</text>
</comment>
<protein>
    <recommendedName>
        <fullName evidence="1">DUF4283 domain-containing protein</fullName>
    </recommendedName>
</protein>